<dbReference type="InterPro" id="IPR014756">
    <property type="entry name" value="Ig_E-set"/>
</dbReference>
<dbReference type="SUPFAM" id="SSF81296">
    <property type="entry name" value="E set domains"/>
    <property type="match status" value="1"/>
</dbReference>
<reference evidence="3" key="1">
    <citation type="submission" date="2016-10" db="EMBL/GenBank/DDBJ databases">
        <authorList>
            <person name="Varghese N."/>
            <person name="Submissions S."/>
        </authorList>
    </citation>
    <scope>NUCLEOTIDE SEQUENCE [LARGE SCALE GENOMIC DNA]</scope>
    <source>
        <strain evidence="3">Nm10</strain>
    </source>
</reference>
<dbReference type="Gene3D" id="2.60.40.10">
    <property type="entry name" value="Immunoglobulins"/>
    <property type="match status" value="1"/>
</dbReference>
<dbReference type="AlphaFoldDB" id="A0A1H2GQ59"/>
<dbReference type="Pfam" id="PF09118">
    <property type="entry name" value="GO-like_E_set"/>
    <property type="match status" value="1"/>
</dbReference>
<dbReference type="InterPro" id="IPR049886">
    <property type="entry name" value="CFI_box_CTERM_dom"/>
</dbReference>
<gene>
    <name evidence="2" type="ORF">SAMN05216406_13513</name>
</gene>
<dbReference type="Proteomes" id="UP000182882">
    <property type="component" value="Unassembled WGS sequence"/>
</dbReference>
<keyword evidence="3" id="KW-1185">Reference proteome</keyword>
<dbReference type="InterPro" id="IPR015202">
    <property type="entry name" value="GO-like_E_set"/>
</dbReference>
<dbReference type="NCBIfam" id="NF041770">
    <property type="entry name" value="CFI_box_CTERM"/>
    <property type="match status" value="1"/>
</dbReference>
<dbReference type="InterPro" id="IPR011043">
    <property type="entry name" value="Gal_Oxase/kelch_b-propeller"/>
</dbReference>
<evidence type="ECO:0000313" key="3">
    <source>
        <dbReference type="Proteomes" id="UP000182882"/>
    </source>
</evidence>
<protein>
    <recommendedName>
        <fullName evidence="1">Galactose oxidase-like Early set domain-containing protein</fullName>
    </recommendedName>
</protein>
<dbReference type="PANTHER" id="PTHR32208:SF21">
    <property type="entry name" value="LOW QUALITY PROTEIN: ALDEHYDE OXIDASE GLOX-LIKE"/>
    <property type="match status" value="1"/>
</dbReference>
<accession>A0A1H2GQ59</accession>
<evidence type="ECO:0000259" key="1">
    <source>
        <dbReference type="Pfam" id="PF09118"/>
    </source>
</evidence>
<sequence>MPLSAPTIKSQVSVCSQHVLTEGNLTGAAVDIYQNGATHIGQAMASSSQTWVPINPGVTLAQGDLITATQTLGTDFSGPSPQPKEVQGIPGTPPAPIFKTHLFGCAACLWLGGMVSGAKYRVTGQNQATLADEVRAEAVTGSGSSHVALNQPLWNGEKLKAEQDACGVVSGTANSQPAETYPLSKLPTPTVDTPLFECDSNIYGSDFVEGATAHMRREKMGALVQESASCSLGSVNFTASPHLDEGEEVWMWQDFKGYGGAGGDDKPDDNPYRRGCADRSDNSEKKVVLPVSQVEPPHIIEPLCANGKVVTLSNLRPGAKVVITHDGVDFIGQAVSTNAQDFYVDPLQGGKSVVARMEICGFKTGDSNTVDVNPQPANMPPPKVQDPLYSCTDVVRVRDIHPGALVLVYSTFVGEIGAAYVYDDEANITVTPALMDGDEIFAVQKGCGLVSDKSNVVQVQKPRELPRPVVVTPLYNCGEYVKVEKVVPGAIVEVYVNGNFAGGATVAEDEGSVKVNVMLVAKDQVEARQRLCDLISKFSTEVTVQEFIGAWEEKGWYDTNGNPISDSDKILAVHASLLRSGKILFFGGDQHTGSLNDSDDIDHTRLMDARTFRIQKITGLVSPPSDIFCAGHAQTANGDLLVAGGTYDWRLEGEHIDHAAANHFIGSRDSWIFDVASESWVRKGLLNHERPADFVSEHLARWQAANPSATATQITAKTNELTAQSDPSDPSALIHRTGGKWYPTVITLPDGKLLCVSGHPREEDSRHNNNSLETYDPATGAWTLAGPKDADLVPRVVGRSYEYPRLMVLSDGTVFSSYNMQDGNVHKWTVGNDADACTQVAGSIPGTPHSGLNGSATLLPFWLVPVAAGAYTPDKVLMTGGVKPQLIEPLSTLPNWFDTAARQLQVSGTPPLRRNHNTVILPTGEIFVEGGVQVENDDGTGVLEAELYNPQANTWQTLPPANVVRNYHHVSLLLPNGSVYVGGSNVKAASGLGARVFDIEVFKPWYFCRNRPVLGDVPNTLCHNSEVKVTSPDYERIAKVVIVRAGTTTHNFNCDQRMLELEMRKSEELGELTVRLPKVPNIAIVGYYLLFLLDRSNVPSEGKFIKVCKESSCFIATALYGYDSDEVRVLRNWRDEINYHVVGRAFIRAYETLSPGIARALKRHATLQAPVRKVLNRLVSRLRANRKQ</sequence>
<dbReference type="SUPFAM" id="SSF50965">
    <property type="entry name" value="Galactose oxidase, central domain"/>
    <property type="match status" value="2"/>
</dbReference>
<evidence type="ECO:0000313" key="2">
    <source>
        <dbReference type="EMBL" id="SDU21508.1"/>
    </source>
</evidence>
<proteinExistence type="predicted"/>
<dbReference type="InterPro" id="IPR037293">
    <property type="entry name" value="Gal_Oxidase_central_sf"/>
</dbReference>
<dbReference type="InterPro" id="IPR013783">
    <property type="entry name" value="Ig-like_fold"/>
</dbReference>
<dbReference type="Gene3D" id="2.130.10.80">
    <property type="entry name" value="Galactose oxidase/kelch, beta-propeller"/>
    <property type="match status" value="1"/>
</dbReference>
<dbReference type="CDD" id="cd02851">
    <property type="entry name" value="E_set_GO_C"/>
    <property type="match status" value="1"/>
</dbReference>
<dbReference type="RefSeq" id="WP_062558808.1">
    <property type="nucleotide sequence ID" value="NZ_CP013341.1"/>
</dbReference>
<organism evidence="2 3">
    <name type="scientific">Nitrosomonas ureae</name>
    <dbReference type="NCBI Taxonomy" id="44577"/>
    <lineage>
        <taxon>Bacteria</taxon>
        <taxon>Pseudomonadati</taxon>
        <taxon>Pseudomonadota</taxon>
        <taxon>Betaproteobacteria</taxon>
        <taxon>Nitrosomonadales</taxon>
        <taxon>Nitrosomonadaceae</taxon>
        <taxon>Nitrosomonas</taxon>
    </lineage>
</organism>
<name>A0A1H2GQ59_9PROT</name>
<dbReference type="PANTHER" id="PTHR32208">
    <property type="entry name" value="SECRETED PROTEIN-RELATED"/>
    <property type="match status" value="1"/>
</dbReference>
<dbReference type="EMBL" id="FNLN01000035">
    <property type="protein sequence ID" value="SDU21508.1"/>
    <property type="molecule type" value="Genomic_DNA"/>
</dbReference>
<dbReference type="KEGG" id="nur:ATY38_07790"/>
<feature type="domain" description="Galactose oxidase-like Early set" evidence="1">
    <location>
        <begin position="1011"/>
        <end position="1107"/>
    </location>
</feature>